<gene>
    <name evidence="1" type="ORF">IW261DRAFT_1637953</name>
</gene>
<dbReference type="AlphaFoldDB" id="A0AA39KFQ8"/>
<evidence type="ECO:0000313" key="2">
    <source>
        <dbReference type="Proteomes" id="UP001175227"/>
    </source>
</evidence>
<comment type="caution">
    <text evidence="1">The sequence shown here is derived from an EMBL/GenBank/DDBJ whole genome shotgun (WGS) entry which is preliminary data.</text>
</comment>
<sequence>MMDSNGTSTDMGVSLSSEAERIGKGGGIVSKRGGGLWVTSTAIDDSILVDFGYCGSSTSTPTLLPSSGAASPFCHPTPVVRQDLPVNGQRFGDSVCLVTGKQGIGAIGWHGRSRHQRILARCSHAHAPTIPLATIPWPRQASTEATRNDGTATTLRTIRPERHHSQLREHNRPILNGWRTINHLKLTPSHRLPQFNCASHLIINFKKDLPTAWERSSPPSHVLVVRNRSEF</sequence>
<protein>
    <submittedName>
        <fullName evidence="1">Uncharacterized protein</fullName>
    </submittedName>
</protein>
<keyword evidence="2" id="KW-1185">Reference proteome</keyword>
<reference evidence="1" key="1">
    <citation type="submission" date="2023-06" db="EMBL/GenBank/DDBJ databases">
        <authorList>
            <consortium name="Lawrence Berkeley National Laboratory"/>
            <person name="Ahrendt S."/>
            <person name="Sahu N."/>
            <person name="Indic B."/>
            <person name="Wong-Bajracharya J."/>
            <person name="Merenyi Z."/>
            <person name="Ke H.-M."/>
            <person name="Monk M."/>
            <person name="Kocsube S."/>
            <person name="Drula E."/>
            <person name="Lipzen A."/>
            <person name="Balint B."/>
            <person name="Henrissat B."/>
            <person name="Andreopoulos B."/>
            <person name="Martin F.M."/>
            <person name="Harder C.B."/>
            <person name="Rigling D."/>
            <person name="Ford K.L."/>
            <person name="Foster G.D."/>
            <person name="Pangilinan J."/>
            <person name="Papanicolaou A."/>
            <person name="Barry K."/>
            <person name="LaButti K."/>
            <person name="Viragh M."/>
            <person name="Koriabine M."/>
            <person name="Yan M."/>
            <person name="Riley R."/>
            <person name="Champramary S."/>
            <person name="Plett K.L."/>
            <person name="Tsai I.J."/>
            <person name="Slot J."/>
            <person name="Sipos G."/>
            <person name="Plett J."/>
            <person name="Nagy L.G."/>
            <person name="Grigoriev I.V."/>
        </authorList>
    </citation>
    <scope>NUCLEOTIDE SEQUENCE</scope>
    <source>
        <strain evidence="1">ICMP 16352</strain>
    </source>
</reference>
<proteinExistence type="predicted"/>
<accession>A0AA39KFQ8</accession>
<organism evidence="1 2">
    <name type="scientific">Armillaria novae-zelandiae</name>
    <dbReference type="NCBI Taxonomy" id="153914"/>
    <lineage>
        <taxon>Eukaryota</taxon>
        <taxon>Fungi</taxon>
        <taxon>Dikarya</taxon>
        <taxon>Basidiomycota</taxon>
        <taxon>Agaricomycotina</taxon>
        <taxon>Agaricomycetes</taxon>
        <taxon>Agaricomycetidae</taxon>
        <taxon>Agaricales</taxon>
        <taxon>Marasmiineae</taxon>
        <taxon>Physalacriaceae</taxon>
        <taxon>Armillaria</taxon>
    </lineage>
</organism>
<evidence type="ECO:0000313" key="1">
    <source>
        <dbReference type="EMBL" id="KAK0459938.1"/>
    </source>
</evidence>
<dbReference type="Proteomes" id="UP001175227">
    <property type="component" value="Unassembled WGS sequence"/>
</dbReference>
<dbReference type="EMBL" id="JAUEPR010000196">
    <property type="protein sequence ID" value="KAK0459938.1"/>
    <property type="molecule type" value="Genomic_DNA"/>
</dbReference>
<name>A0AA39KFQ8_9AGAR</name>